<dbReference type="AlphaFoldDB" id="A0A6G7LY48"/>
<evidence type="ECO:0000313" key="2">
    <source>
        <dbReference type="Proteomes" id="UP000502117"/>
    </source>
</evidence>
<dbReference type="EMBL" id="CP045857">
    <property type="protein sequence ID" value="QIJ06691.1"/>
    <property type="molecule type" value="Genomic_DNA"/>
</dbReference>
<proteinExistence type="predicted"/>
<gene>
    <name evidence="1" type="ORF">GII14_07960</name>
</gene>
<organism evidence="1 2">
    <name type="scientific">Shewanella chilikensis</name>
    <dbReference type="NCBI Taxonomy" id="558541"/>
    <lineage>
        <taxon>Bacteria</taxon>
        <taxon>Pseudomonadati</taxon>
        <taxon>Pseudomonadota</taxon>
        <taxon>Gammaproteobacteria</taxon>
        <taxon>Alteromonadales</taxon>
        <taxon>Shewanellaceae</taxon>
        <taxon>Shewanella</taxon>
    </lineage>
</organism>
<sequence>MLQKILCGYTTPISKFKSNPSAALAEAQGDAIAVSSNNQIQFYAVPASLFEEMTAFCEFAQRGTTTLESIPAQFTAANLNMDKVSTQMANKLKQGAKGEFEEWK</sequence>
<name>A0A6G7LY48_9GAMM</name>
<dbReference type="KEGG" id="schk:GII14_07960"/>
<dbReference type="Proteomes" id="UP000502117">
    <property type="component" value="Chromosome"/>
</dbReference>
<reference evidence="1 2" key="1">
    <citation type="submission" date="2019-11" db="EMBL/GenBank/DDBJ databases">
        <title>Complete Genome Sequence of Shewanella chilikensis Strain DC57, Isolated from Corroded Seal Rings at a floating production facility in Australia.</title>
        <authorList>
            <person name="Salgar-Chaparro S.J."/>
            <person name="Castillo-Villamizar G.A."/>
            <person name="Poehlein A."/>
            <person name="Daniel R."/>
            <person name="Machuca L."/>
        </authorList>
    </citation>
    <scope>NUCLEOTIDE SEQUENCE [LARGE SCALE GENOMIC DNA]</scope>
    <source>
        <strain evidence="1 2">DC57</strain>
    </source>
</reference>
<evidence type="ECO:0000313" key="1">
    <source>
        <dbReference type="EMBL" id="QIJ06691.1"/>
    </source>
</evidence>
<accession>A0A6G7LY48</accession>
<protein>
    <submittedName>
        <fullName evidence="1">Antitoxin of toxin-antitoxin stability system</fullName>
    </submittedName>
</protein>